<organism evidence="2 3">
    <name type="scientific">Brachybacterium hainanense</name>
    <dbReference type="NCBI Taxonomy" id="1541174"/>
    <lineage>
        <taxon>Bacteria</taxon>
        <taxon>Bacillati</taxon>
        <taxon>Actinomycetota</taxon>
        <taxon>Actinomycetes</taxon>
        <taxon>Micrococcales</taxon>
        <taxon>Dermabacteraceae</taxon>
        <taxon>Brachybacterium</taxon>
    </lineage>
</organism>
<protein>
    <submittedName>
        <fullName evidence="2">DUF3093 domain-containing protein</fullName>
    </submittedName>
</protein>
<keyword evidence="1" id="KW-1133">Transmembrane helix</keyword>
<keyword evidence="1" id="KW-0472">Membrane</keyword>
<feature type="transmembrane region" description="Helical" evidence="1">
    <location>
        <begin position="24"/>
        <end position="42"/>
    </location>
</feature>
<sequence length="160" mass="17190">MTEAASRPADPAAVLFRERLSPSVGTWIVLVAFGSILGVILVPLSTTLAAVVAGLGIAAMIVFGVAWSPVLEVTREHLTAGRAQVPVALLEEPVAVEGEQWQELMGVGFEPLAFHCTRGWIRTGVRVPLDDDDDPTPAWVMSSRRPQDLVLALQVARSER</sequence>
<proteinExistence type="predicted"/>
<keyword evidence="3" id="KW-1185">Reference proteome</keyword>
<dbReference type="RefSeq" id="WP_376981942.1">
    <property type="nucleotide sequence ID" value="NZ_JBHLSV010000020.1"/>
</dbReference>
<keyword evidence="1" id="KW-0812">Transmembrane</keyword>
<evidence type="ECO:0000256" key="1">
    <source>
        <dbReference type="SAM" id="Phobius"/>
    </source>
</evidence>
<dbReference type="InterPro" id="IPR016130">
    <property type="entry name" value="Tyr_Pase_AS"/>
</dbReference>
<gene>
    <name evidence="2" type="ORF">ACFFF6_14465</name>
</gene>
<dbReference type="Proteomes" id="UP001589793">
    <property type="component" value="Unassembled WGS sequence"/>
</dbReference>
<reference evidence="2 3" key="1">
    <citation type="submission" date="2024-09" db="EMBL/GenBank/DDBJ databases">
        <authorList>
            <person name="Sun Q."/>
            <person name="Mori K."/>
        </authorList>
    </citation>
    <scope>NUCLEOTIDE SEQUENCE [LARGE SCALE GENOMIC DNA]</scope>
    <source>
        <strain evidence="2 3">CICC 10874</strain>
    </source>
</reference>
<comment type="caution">
    <text evidence="2">The sequence shown here is derived from an EMBL/GenBank/DDBJ whole genome shotgun (WGS) entry which is preliminary data.</text>
</comment>
<accession>A0ABV6RDW7</accession>
<evidence type="ECO:0000313" key="2">
    <source>
        <dbReference type="EMBL" id="MFC0675164.1"/>
    </source>
</evidence>
<dbReference type="EMBL" id="JBHLSV010000020">
    <property type="protein sequence ID" value="MFC0675164.1"/>
    <property type="molecule type" value="Genomic_DNA"/>
</dbReference>
<dbReference type="PROSITE" id="PS00383">
    <property type="entry name" value="TYR_PHOSPHATASE_1"/>
    <property type="match status" value="1"/>
</dbReference>
<dbReference type="Pfam" id="PF11292">
    <property type="entry name" value="DUF3093"/>
    <property type="match status" value="1"/>
</dbReference>
<name>A0ABV6RDW7_9MICO</name>
<dbReference type="InterPro" id="IPR021443">
    <property type="entry name" value="DUF3093"/>
</dbReference>
<evidence type="ECO:0000313" key="3">
    <source>
        <dbReference type="Proteomes" id="UP001589793"/>
    </source>
</evidence>
<feature type="transmembrane region" description="Helical" evidence="1">
    <location>
        <begin position="48"/>
        <end position="67"/>
    </location>
</feature>